<proteinExistence type="predicted"/>
<dbReference type="Pfam" id="PF12697">
    <property type="entry name" value="Abhydrolase_6"/>
    <property type="match status" value="1"/>
</dbReference>
<dbReference type="PRINTS" id="PR00111">
    <property type="entry name" value="ABHYDROLASE"/>
</dbReference>
<dbReference type="Proteomes" id="UP001157069">
    <property type="component" value="Unassembled WGS sequence"/>
</dbReference>
<reference evidence="3" key="1">
    <citation type="journal article" date="2019" name="Int. J. Syst. Evol. Microbiol.">
        <title>The Global Catalogue of Microorganisms (GCM) 10K type strain sequencing project: providing services to taxonomists for standard genome sequencing and annotation.</title>
        <authorList>
            <consortium name="The Broad Institute Genomics Platform"/>
            <consortium name="The Broad Institute Genome Sequencing Center for Infectious Disease"/>
            <person name="Wu L."/>
            <person name="Ma J."/>
        </authorList>
    </citation>
    <scope>NUCLEOTIDE SEQUENCE [LARGE SCALE GENOMIC DNA]</scope>
    <source>
        <strain evidence="3">NBRC 108755</strain>
    </source>
</reference>
<keyword evidence="3" id="KW-1185">Reference proteome</keyword>
<name>A0ABQ6K1U7_9MICO</name>
<dbReference type="RefSeq" id="WP_284301764.1">
    <property type="nucleotide sequence ID" value="NZ_BSVA01000001.1"/>
</dbReference>
<comment type="caution">
    <text evidence="2">The sequence shown here is derived from an EMBL/GenBank/DDBJ whole genome shotgun (WGS) entry which is preliminary data.</text>
</comment>
<dbReference type="PANTHER" id="PTHR43194">
    <property type="entry name" value="HYDROLASE ALPHA/BETA FOLD FAMILY"/>
    <property type="match status" value="1"/>
</dbReference>
<dbReference type="Gene3D" id="3.40.50.1820">
    <property type="entry name" value="alpha/beta hydrolase"/>
    <property type="match status" value="1"/>
</dbReference>
<dbReference type="PANTHER" id="PTHR43194:SF5">
    <property type="entry name" value="PIMELOYL-[ACYL-CARRIER PROTEIN] METHYL ESTER ESTERASE"/>
    <property type="match status" value="1"/>
</dbReference>
<dbReference type="InterPro" id="IPR029058">
    <property type="entry name" value="AB_hydrolase_fold"/>
</dbReference>
<dbReference type="SUPFAM" id="SSF53474">
    <property type="entry name" value="alpha/beta-Hydrolases"/>
    <property type="match status" value="1"/>
</dbReference>
<sequence length="261" mass="28045">MRFPRRRRFRGTLFATTREQHERLTVAITRMPGPVVAGPAFVLVHGIGVSSRYFRPLAIELAKHGSVFLVDLPGYGAAPDPRTEVTLDGHADAVASFVRSIAASEVVLVGHSMGAQVAVTLAERHPGLIERLVLVGPTMEPGRRTAFQAIGRLLLDGTREPPAVNLIVFTDYVFRAGPPYTIRQLPLVLDDALDERIAGVDIPMLVVRGTRDPIVSSPWARLLADRAAGALVEVPGPHVVMYTAPDAVANAILLHGVGGRA</sequence>
<organism evidence="2 3">
    <name type="scientific">Homoserinibacter gongjuensis</name>
    <dbReference type="NCBI Taxonomy" id="1162968"/>
    <lineage>
        <taxon>Bacteria</taxon>
        <taxon>Bacillati</taxon>
        <taxon>Actinomycetota</taxon>
        <taxon>Actinomycetes</taxon>
        <taxon>Micrococcales</taxon>
        <taxon>Microbacteriaceae</taxon>
        <taxon>Homoserinibacter</taxon>
    </lineage>
</organism>
<evidence type="ECO:0000313" key="2">
    <source>
        <dbReference type="EMBL" id="GMA93040.1"/>
    </source>
</evidence>
<protein>
    <recommendedName>
        <fullName evidence="1">AB hydrolase-1 domain-containing protein</fullName>
    </recommendedName>
</protein>
<evidence type="ECO:0000313" key="3">
    <source>
        <dbReference type="Proteomes" id="UP001157069"/>
    </source>
</evidence>
<feature type="domain" description="AB hydrolase-1" evidence="1">
    <location>
        <begin position="41"/>
        <end position="251"/>
    </location>
</feature>
<dbReference type="InterPro" id="IPR000073">
    <property type="entry name" value="AB_hydrolase_1"/>
</dbReference>
<dbReference type="InterPro" id="IPR050228">
    <property type="entry name" value="Carboxylesterase_BioH"/>
</dbReference>
<accession>A0ABQ6K1U7</accession>
<evidence type="ECO:0000259" key="1">
    <source>
        <dbReference type="Pfam" id="PF12697"/>
    </source>
</evidence>
<gene>
    <name evidence="2" type="ORF">GCM10025869_35690</name>
</gene>
<dbReference type="EMBL" id="BSVA01000001">
    <property type="protein sequence ID" value="GMA93040.1"/>
    <property type="molecule type" value="Genomic_DNA"/>
</dbReference>